<accession>A0A2R5ERI1</accession>
<name>A0A2R5ERI1_9BACL</name>
<dbReference type="CDD" id="cd06260">
    <property type="entry name" value="DUF820-like"/>
    <property type="match status" value="1"/>
</dbReference>
<feature type="domain" description="Putative restriction endonuclease" evidence="1">
    <location>
        <begin position="26"/>
        <end position="183"/>
    </location>
</feature>
<reference evidence="2 3" key="1">
    <citation type="submission" date="2017-08" db="EMBL/GenBank/DDBJ databases">
        <title>Substantial Increase in Enzyme Production by Combined Drug-Resistance Mutations in Paenibacillus agaridevorans.</title>
        <authorList>
            <person name="Tanaka Y."/>
            <person name="Funane K."/>
            <person name="Hosaka T."/>
            <person name="Shiwa Y."/>
            <person name="Fujita N."/>
            <person name="Miyazaki T."/>
            <person name="Yoshikawa H."/>
            <person name="Murakami K."/>
            <person name="Kasahara K."/>
            <person name="Inaoka T."/>
            <person name="Hiraga Y."/>
            <person name="Ochi K."/>
        </authorList>
    </citation>
    <scope>NUCLEOTIDE SEQUENCE [LARGE SCALE GENOMIC DNA]</scope>
    <source>
        <strain evidence="2 3">T-3040</strain>
    </source>
</reference>
<comment type="caution">
    <text evidence="2">The sequence shown here is derived from an EMBL/GenBank/DDBJ whole genome shotgun (WGS) entry which is preliminary data.</text>
</comment>
<dbReference type="InterPro" id="IPR008538">
    <property type="entry name" value="Uma2"/>
</dbReference>
<evidence type="ECO:0000259" key="1">
    <source>
        <dbReference type="Pfam" id="PF05685"/>
    </source>
</evidence>
<dbReference type="PANTHER" id="PTHR34107">
    <property type="entry name" value="SLL0198 PROTEIN-RELATED"/>
    <property type="match status" value="1"/>
</dbReference>
<proteinExistence type="predicted"/>
<dbReference type="RefSeq" id="WP_307719171.1">
    <property type="nucleotide sequence ID" value="NZ_BDQX01000196.1"/>
</dbReference>
<evidence type="ECO:0000313" key="3">
    <source>
        <dbReference type="Proteomes" id="UP000245202"/>
    </source>
</evidence>
<dbReference type="PANTHER" id="PTHR34107:SF4">
    <property type="entry name" value="SLL1222 PROTEIN"/>
    <property type="match status" value="1"/>
</dbReference>
<evidence type="ECO:0000313" key="2">
    <source>
        <dbReference type="EMBL" id="GBG09177.1"/>
    </source>
</evidence>
<dbReference type="SUPFAM" id="SSF52980">
    <property type="entry name" value="Restriction endonuclease-like"/>
    <property type="match status" value="1"/>
</dbReference>
<gene>
    <name evidence="2" type="ORF">PAT3040_03811</name>
</gene>
<dbReference type="Proteomes" id="UP000245202">
    <property type="component" value="Unassembled WGS sequence"/>
</dbReference>
<dbReference type="Pfam" id="PF05685">
    <property type="entry name" value="Uma2"/>
    <property type="match status" value="1"/>
</dbReference>
<dbReference type="InterPro" id="IPR012296">
    <property type="entry name" value="Nuclease_put_TT1808"/>
</dbReference>
<dbReference type="EMBL" id="BDQX01000196">
    <property type="protein sequence ID" value="GBG09177.1"/>
    <property type="molecule type" value="Genomic_DNA"/>
</dbReference>
<keyword evidence="3" id="KW-1185">Reference proteome</keyword>
<dbReference type="AlphaFoldDB" id="A0A2R5ERI1"/>
<dbReference type="InterPro" id="IPR011335">
    <property type="entry name" value="Restrct_endonuc-II-like"/>
</dbReference>
<dbReference type="Gene3D" id="3.90.1570.10">
    <property type="entry name" value="tt1808, chain A"/>
    <property type="match status" value="1"/>
</dbReference>
<protein>
    <recommendedName>
        <fullName evidence="1">Putative restriction endonuclease domain-containing protein</fullName>
    </recommendedName>
</protein>
<sequence>MMDDKEIKRKGNSYPDRVKEDKVTYEDYASLDDGNRYELANGVLELMSPGPSVPHQIICAEILKRMADTCDADYLILSAPVDLILSAIEVRQPDLMMIHRSRLGIVSHRGVEGPPDLVVEILSPSTLRRDKLDKSRSYAQYGIPEYWIVDPALGALERYELNGEAYLLSEIFTAEMTVQSNHIPCVSFTMGDILSRVPDLSN</sequence>
<organism evidence="2 3">
    <name type="scientific">Paenibacillus agaridevorans</name>
    <dbReference type="NCBI Taxonomy" id="171404"/>
    <lineage>
        <taxon>Bacteria</taxon>
        <taxon>Bacillati</taxon>
        <taxon>Bacillota</taxon>
        <taxon>Bacilli</taxon>
        <taxon>Bacillales</taxon>
        <taxon>Paenibacillaceae</taxon>
        <taxon>Paenibacillus</taxon>
    </lineage>
</organism>